<evidence type="ECO:0000313" key="4">
    <source>
        <dbReference type="Proteomes" id="UP000275267"/>
    </source>
</evidence>
<comment type="caution">
    <text evidence="3">The sequence shown here is derived from an EMBL/GenBank/DDBJ whole genome shotgun (WGS) entry which is preliminary data.</text>
</comment>
<organism evidence="3 4">
    <name type="scientific">Panicum miliaceum</name>
    <name type="common">Proso millet</name>
    <name type="synonym">Broomcorn millet</name>
    <dbReference type="NCBI Taxonomy" id="4540"/>
    <lineage>
        <taxon>Eukaryota</taxon>
        <taxon>Viridiplantae</taxon>
        <taxon>Streptophyta</taxon>
        <taxon>Embryophyta</taxon>
        <taxon>Tracheophyta</taxon>
        <taxon>Spermatophyta</taxon>
        <taxon>Magnoliopsida</taxon>
        <taxon>Liliopsida</taxon>
        <taxon>Poales</taxon>
        <taxon>Poaceae</taxon>
        <taxon>PACMAD clade</taxon>
        <taxon>Panicoideae</taxon>
        <taxon>Panicodae</taxon>
        <taxon>Paniceae</taxon>
        <taxon>Panicinae</taxon>
        <taxon>Panicum</taxon>
        <taxon>Panicum sect. Panicum</taxon>
    </lineage>
</organism>
<protein>
    <submittedName>
        <fullName evidence="3">Uncharacterized protein</fullName>
    </submittedName>
</protein>
<reference evidence="4" key="1">
    <citation type="journal article" date="2019" name="Nat. Commun.">
        <title>The genome of broomcorn millet.</title>
        <authorList>
            <person name="Zou C."/>
            <person name="Miki D."/>
            <person name="Li D."/>
            <person name="Tang Q."/>
            <person name="Xiao L."/>
            <person name="Rajput S."/>
            <person name="Deng P."/>
            <person name="Jia W."/>
            <person name="Huang R."/>
            <person name="Zhang M."/>
            <person name="Sun Y."/>
            <person name="Hu J."/>
            <person name="Fu X."/>
            <person name="Schnable P.S."/>
            <person name="Li F."/>
            <person name="Zhang H."/>
            <person name="Feng B."/>
            <person name="Zhu X."/>
            <person name="Liu R."/>
            <person name="Schnable J.C."/>
            <person name="Zhu J.-K."/>
            <person name="Zhang H."/>
        </authorList>
    </citation>
    <scope>NUCLEOTIDE SEQUENCE [LARGE SCALE GENOMIC DNA]</scope>
</reference>
<dbReference type="EMBL" id="PQIB02000003">
    <property type="protein sequence ID" value="RLN29407.1"/>
    <property type="molecule type" value="Genomic_DNA"/>
</dbReference>
<keyword evidence="2" id="KW-1133">Transmembrane helix</keyword>
<evidence type="ECO:0000313" key="3">
    <source>
        <dbReference type="EMBL" id="RLN29407.1"/>
    </source>
</evidence>
<keyword evidence="4" id="KW-1185">Reference proteome</keyword>
<dbReference type="Proteomes" id="UP000275267">
    <property type="component" value="Unassembled WGS sequence"/>
</dbReference>
<feature type="region of interest" description="Disordered" evidence="1">
    <location>
        <begin position="103"/>
        <end position="142"/>
    </location>
</feature>
<sequence length="159" mass="17290">MPPPYVASSYVLSLLLLFIPAAFLLALRLIPPRTLPAIVDANETEDLALFRRVVLLFVEPTSTASAARLAKNRSRGGRKHLCLPPAMCFSPCLHLSWAPPPPPSGTAQLREERGTQTGAVRAGGPRDAALAQPLPAESATQRRRRCESGDCLRGHFWET</sequence>
<accession>A0A3L6SYJ5</accession>
<proteinExistence type="predicted"/>
<gene>
    <name evidence="3" type="ORF">C2845_PM05G11250</name>
</gene>
<name>A0A3L6SYJ5_PANMI</name>
<feature type="transmembrane region" description="Helical" evidence="2">
    <location>
        <begin position="6"/>
        <end position="27"/>
    </location>
</feature>
<evidence type="ECO:0000256" key="1">
    <source>
        <dbReference type="SAM" id="MobiDB-lite"/>
    </source>
</evidence>
<evidence type="ECO:0000256" key="2">
    <source>
        <dbReference type="SAM" id="Phobius"/>
    </source>
</evidence>
<dbReference type="AlphaFoldDB" id="A0A3L6SYJ5"/>
<keyword evidence="2" id="KW-0472">Membrane</keyword>
<keyword evidence="2" id="KW-0812">Transmembrane</keyword>